<accession>A0AAD1UJ12</accession>
<organism evidence="2 3">
    <name type="scientific">Euplotes crassus</name>
    <dbReference type="NCBI Taxonomy" id="5936"/>
    <lineage>
        <taxon>Eukaryota</taxon>
        <taxon>Sar</taxon>
        <taxon>Alveolata</taxon>
        <taxon>Ciliophora</taxon>
        <taxon>Intramacronucleata</taxon>
        <taxon>Spirotrichea</taxon>
        <taxon>Hypotrichia</taxon>
        <taxon>Euplotida</taxon>
        <taxon>Euplotidae</taxon>
        <taxon>Moneuplotes</taxon>
    </lineage>
</organism>
<evidence type="ECO:0000313" key="2">
    <source>
        <dbReference type="EMBL" id="CAI2368133.1"/>
    </source>
</evidence>
<comment type="caution">
    <text evidence="2">The sequence shown here is derived from an EMBL/GenBank/DDBJ whole genome shotgun (WGS) entry which is preliminary data.</text>
</comment>
<gene>
    <name evidence="2" type="ORF">ECRASSUSDP1_LOCUS9422</name>
</gene>
<evidence type="ECO:0000256" key="1">
    <source>
        <dbReference type="SAM" id="MobiDB-lite"/>
    </source>
</evidence>
<feature type="region of interest" description="Disordered" evidence="1">
    <location>
        <begin position="18"/>
        <end position="44"/>
    </location>
</feature>
<dbReference type="AlphaFoldDB" id="A0AAD1UJ12"/>
<keyword evidence="3" id="KW-1185">Reference proteome</keyword>
<evidence type="ECO:0000313" key="3">
    <source>
        <dbReference type="Proteomes" id="UP001295684"/>
    </source>
</evidence>
<sequence>MEKIKSVKIGGLNADMRVKEPLLSKRRSSNRKQRLKRASNAPLSEREKRTLRIVKILESLKPEEFSNFLPKNKKNKREQSLKSNKESGINKLGLASTPYKEFLKKDGMLVSRNKSVYKDFKRDRNCIANSFDNEEKKLFSKLKDIQIQDKDLENSLHYGNKSKRISHRHSQILDKIIQVSNQRYNRHLKQIKIVHISNT</sequence>
<reference evidence="2" key="1">
    <citation type="submission" date="2023-07" db="EMBL/GenBank/DDBJ databases">
        <authorList>
            <consortium name="AG Swart"/>
            <person name="Singh M."/>
            <person name="Singh A."/>
            <person name="Seah K."/>
            <person name="Emmerich C."/>
        </authorList>
    </citation>
    <scope>NUCLEOTIDE SEQUENCE</scope>
    <source>
        <strain evidence="2">DP1</strain>
    </source>
</reference>
<feature type="compositionally biased region" description="Basic residues" evidence="1">
    <location>
        <begin position="24"/>
        <end position="37"/>
    </location>
</feature>
<protein>
    <submittedName>
        <fullName evidence="2">Uncharacterized protein</fullName>
    </submittedName>
</protein>
<dbReference type="EMBL" id="CAMPGE010009262">
    <property type="protein sequence ID" value="CAI2368133.1"/>
    <property type="molecule type" value="Genomic_DNA"/>
</dbReference>
<proteinExistence type="predicted"/>
<name>A0AAD1UJ12_EUPCR</name>
<dbReference type="Proteomes" id="UP001295684">
    <property type="component" value="Unassembled WGS sequence"/>
</dbReference>